<sequence length="112" mass="12285">MMSSPDSQDDEESTVSSSPRHPPLDEDESTTVPSPIEGESPYDFESSCRIGMVHITRGLEIASGAIDEFRGRDDSATVVAKLTRLIQSVREDNAKFNDMVAGKNPDLVEDRD</sequence>
<protein>
    <submittedName>
        <fullName evidence="2">Uncharacterized protein</fullName>
    </submittedName>
</protein>
<name>A0A835VFS7_VANPL</name>
<feature type="region of interest" description="Disordered" evidence="1">
    <location>
        <begin position="1"/>
        <end position="44"/>
    </location>
</feature>
<keyword evidence="3" id="KW-1185">Reference proteome</keyword>
<gene>
    <name evidence="2" type="ORF">HPP92_003765</name>
</gene>
<dbReference type="AlphaFoldDB" id="A0A835VFS7"/>
<accession>A0A835VFS7</accession>
<dbReference type="Proteomes" id="UP000636800">
    <property type="component" value="Chromosome 1"/>
</dbReference>
<organism evidence="2 3">
    <name type="scientific">Vanilla planifolia</name>
    <name type="common">Vanilla</name>
    <dbReference type="NCBI Taxonomy" id="51239"/>
    <lineage>
        <taxon>Eukaryota</taxon>
        <taxon>Viridiplantae</taxon>
        <taxon>Streptophyta</taxon>
        <taxon>Embryophyta</taxon>
        <taxon>Tracheophyta</taxon>
        <taxon>Spermatophyta</taxon>
        <taxon>Magnoliopsida</taxon>
        <taxon>Liliopsida</taxon>
        <taxon>Asparagales</taxon>
        <taxon>Orchidaceae</taxon>
        <taxon>Vanilloideae</taxon>
        <taxon>Vanilleae</taxon>
        <taxon>Vanilla</taxon>
    </lineage>
</organism>
<reference evidence="2 3" key="1">
    <citation type="journal article" date="2020" name="Nat. Food">
        <title>A phased Vanilla planifolia genome enables genetic improvement of flavour and production.</title>
        <authorList>
            <person name="Hasing T."/>
            <person name="Tang H."/>
            <person name="Brym M."/>
            <person name="Khazi F."/>
            <person name="Huang T."/>
            <person name="Chambers A.H."/>
        </authorList>
    </citation>
    <scope>NUCLEOTIDE SEQUENCE [LARGE SCALE GENOMIC DNA]</scope>
    <source>
        <tissue evidence="2">Leaf</tissue>
    </source>
</reference>
<comment type="caution">
    <text evidence="2">The sequence shown here is derived from an EMBL/GenBank/DDBJ whole genome shotgun (WGS) entry which is preliminary data.</text>
</comment>
<dbReference type="OrthoDB" id="605556at2759"/>
<proteinExistence type="predicted"/>
<dbReference type="EMBL" id="JADCNL010000001">
    <property type="protein sequence ID" value="KAG0499074.1"/>
    <property type="molecule type" value="Genomic_DNA"/>
</dbReference>
<evidence type="ECO:0000313" key="2">
    <source>
        <dbReference type="EMBL" id="KAG0499074.1"/>
    </source>
</evidence>
<evidence type="ECO:0000256" key="1">
    <source>
        <dbReference type="SAM" id="MobiDB-lite"/>
    </source>
</evidence>
<evidence type="ECO:0000313" key="3">
    <source>
        <dbReference type="Proteomes" id="UP000636800"/>
    </source>
</evidence>